<evidence type="ECO:0000256" key="6">
    <source>
        <dbReference type="ARBA" id="ARBA00023242"/>
    </source>
</evidence>
<dbReference type="InterPro" id="IPR013087">
    <property type="entry name" value="Znf_C2H2_type"/>
</dbReference>
<reference evidence="9 10" key="1">
    <citation type="submission" date="2019-01" db="EMBL/GenBank/DDBJ databases">
        <title>Draft genome sequences of three monokaryotic isolates of the white-rot basidiomycete fungus Dichomitus squalens.</title>
        <authorList>
            <consortium name="DOE Joint Genome Institute"/>
            <person name="Lopez S.C."/>
            <person name="Andreopoulos B."/>
            <person name="Pangilinan J."/>
            <person name="Lipzen A."/>
            <person name="Riley R."/>
            <person name="Ahrendt S."/>
            <person name="Ng V."/>
            <person name="Barry K."/>
            <person name="Daum C."/>
            <person name="Grigoriev I.V."/>
            <person name="Hilden K.S."/>
            <person name="Makela M.R."/>
            <person name="de Vries R.P."/>
        </authorList>
    </citation>
    <scope>NUCLEOTIDE SEQUENCE [LARGE SCALE GENOMIC DNA]</scope>
    <source>
        <strain evidence="9 10">CBS 464.89</strain>
    </source>
</reference>
<evidence type="ECO:0000256" key="2">
    <source>
        <dbReference type="ARBA" id="ARBA00022723"/>
    </source>
</evidence>
<dbReference type="InterPro" id="IPR050888">
    <property type="entry name" value="ZnF_C2H2-type_TF"/>
</dbReference>
<dbReference type="GO" id="GO:0005634">
    <property type="term" value="C:nucleus"/>
    <property type="evidence" value="ECO:0007669"/>
    <property type="project" value="UniProtKB-SubCell"/>
</dbReference>
<keyword evidence="6" id="KW-0539">Nucleus</keyword>
<feature type="domain" description="C2H2-type" evidence="8">
    <location>
        <begin position="28"/>
        <end position="54"/>
    </location>
</feature>
<dbReference type="Gene3D" id="3.30.160.60">
    <property type="entry name" value="Classic Zinc Finger"/>
    <property type="match status" value="2"/>
</dbReference>
<dbReference type="AlphaFoldDB" id="A0A4Q9PHT7"/>
<comment type="subcellular location">
    <subcellularLocation>
        <location evidence="1">Nucleus</location>
    </subcellularLocation>
</comment>
<dbReference type="GO" id="GO:0008270">
    <property type="term" value="F:zinc ion binding"/>
    <property type="evidence" value="ECO:0007669"/>
    <property type="project" value="UniProtKB-KW"/>
</dbReference>
<evidence type="ECO:0000313" key="10">
    <source>
        <dbReference type="Proteomes" id="UP000292082"/>
    </source>
</evidence>
<protein>
    <recommendedName>
        <fullName evidence="8">C2H2-type domain-containing protein</fullName>
    </recommendedName>
</protein>
<evidence type="ECO:0000313" key="9">
    <source>
        <dbReference type="EMBL" id="TBU53517.1"/>
    </source>
</evidence>
<evidence type="ECO:0000256" key="1">
    <source>
        <dbReference type="ARBA" id="ARBA00004123"/>
    </source>
</evidence>
<organism evidence="9 10">
    <name type="scientific">Dichomitus squalens</name>
    <dbReference type="NCBI Taxonomy" id="114155"/>
    <lineage>
        <taxon>Eukaryota</taxon>
        <taxon>Fungi</taxon>
        <taxon>Dikarya</taxon>
        <taxon>Basidiomycota</taxon>
        <taxon>Agaricomycotina</taxon>
        <taxon>Agaricomycetes</taxon>
        <taxon>Polyporales</taxon>
        <taxon>Polyporaceae</taxon>
        <taxon>Dichomitus</taxon>
    </lineage>
</organism>
<dbReference type="PROSITE" id="PS50157">
    <property type="entry name" value="ZINC_FINGER_C2H2_2"/>
    <property type="match status" value="3"/>
</dbReference>
<evidence type="ECO:0000259" key="8">
    <source>
        <dbReference type="PROSITE" id="PS50157"/>
    </source>
</evidence>
<keyword evidence="2" id="KW-0479">Metal-binding</keyword>
<dbReference type="Pfam" id="PF00096">
    <property type="entry name" value="zf-C2H2"/>
    <property type="match status" value="1"/>
</dbReference>
<gene>
    <name evidence="9" type="ORF">BD310DRAFT_937899</name>
</gene>
<evidence type="ECO:0000256" key="3">
    <source>
        <dbReference type="ARBA" id="ARBA00022737"/>
    </source>
</evidence>
<name>A0A4Q9PHT7_9APHY</name>
<sequence length="242" mass="27599">MVYCERCGRSFVTEHALRQHQRYSSNHHLCDACDRDFVSEAALKQHHMNSSRHTYCTICEELIDNLGISLQEHREKTHHACPGCDRVFEDRRSMLAHCEQAHADRWCSECEQMFKNENNLRQHLHSSTHRPANLPCPMEDCERSFIGPAALVLHYEGGACPSGLTRCTVLRAVARYDKQGVITTNDNRCYCPEAYGGCGQEYTLVSALFQHIEHGRCGLDRSARKLKKVLDGVTKGRFVTMS</sequence>
<dbReference type="EMBL" id="ML145212">
    <property type="protein sequence ID" value="TBU53517.1"/>
    <property type="molecule type" value="Genomic_DNA"/>
</dbReference>
<dbReference type="Pfam" id="PF12874">
    <property type="entry name" value="zf-met"/>
    <property type="match status" value="2"/>
</dbReference>
<dbReference type="InterPro" id="IPR036236">
    <property type="entry name" value="Znf_C2H2_sf"/>
</dbReference>
<keyword evidence="3" id="KW-0677">Repeat</keyword>
<evidence type="ECO:0000256" key="7">
    <source>
        <dbReference type="PROSITE-ProRule" id="PRU00042"/>
    </source>
</evidence>
<dbReference type="PANTHER" id="PTHR24406">
    <property type="entry name" value="TRANSCRIPTIONAL REPRESSOR CTCFL-RELATED"/>
    <property type="match status" value="1"/>
</dbReference>
<dbReference type="SMART" id="SM00355">
    <property type="entry name" value="ZnF_C2H2"/>
    <property type="match status" value="6"/>
</dbReference>
<proteinExistence type="predicted"/>
<dbReference type="Proteomes" id="UP000292082">
    <property type="component" value="Unassembled WGS sequence"/>
</dbReference>
<dbReference type="PROSITE" id="PS00028">
    <property type="entry name" value="ZINC_FINGER_C2H2_1"/>
    <property type="match status" value="2"/>
</dbReference>
<feature type="domain" description="C2H2-type" evidence="8">
    <location>
        <begin position="2"/>
        <end position="27"/>
    </location>
</feature>
<accession>A0A4Q9PHT7</accession>
<keyword evidence="4 7" id="KW-0863">Zinc-finger</keyword>
<keyword evidence="10" id="KW-1185">Reference proteome</keyword>
<evidence type="ECO:0000256" key="4">
    <source>
        <dbReference type="ARBA" id="ARBA00022771"/>
    </source>
</evidence>
<keyword evidence="5" id="KW-0862">Zinc</keyword>
<evidence type="ECO:0000256" key="5">
    <source>
        <dbReference type="ARBA" id="ARBA00022833"/>
    </source>
</evidence>
<feature type="domain" description="C2H2-type" evidence="8">
    <location>
        <begin position="105"/>
        <end position="129"/>
    </location>
</feature>
<dbReference type="SUPFAM" id="SSF57667">
    <property type="entry name" value="beta-beta-alpha zinc fingers"/>
    <property type="match status" value="2"/>
</dbReference>